<dbReference type="Gene3D" id="1.10.260.40">
    <property type="entry name" value="lambda repressor-like DNA-binding domains"/>
    <property type="match status" value="1"/>
</dbReference>
<evidence type="ECO:0000313" key="1">
    <source>
        <dbReference type="EMBL" id="KTT00945.1"/>
    </source>
</evidence>
<dbReference type="GO" id="GO:0003677">
    <property type="term" value="F:DNA binding"/>
    <property type="evidence" value="ECO:0007669"/>
    <property type="project" value="InterPro"/>
</dbReference>
<dbReference type="EMBL" id="LDSI01000002">
    <property type="protein sequence ID" value="KTT00945.1"/>
    <property type="molecule type" value="Genomic_DNA"/>
</dbReference>
<proteinExistence type="predicted"/>
<dbReference type="RefSeq" id="WP_058708000.1">
    <property type="nucleotide sequence ID" value="NZ_LDSI01000002.1"/>
</dbReference>
<dbReference type="InterPro" id="IPR010982">
    <property type="entry name" value="Lambda_DNA-bd_dom_sf"/>
</dbReference>
<comment type="caution">
    <text evidence="1">The sequence shown here is derived from an EMBL/GenBank/DDBJ whole genome shotgun (WGS) entry which is preliminary data.</text>
</comment>
<dbReference type="Proteomes" id="UP000072520">
    <property type="component" value="Unassembled WGS sequence"/>
</dbReference>
<reference evidence="1 2" key="1">
    <citation type="journal article" date="2016" name="Front. Microbiol.">
        <title>Genomic Resource of Rice Seed Associated Bacteria.</title>
        <authorList>
            <person name="Midha S."/>
            <person name="Bansal K."/>
            <person name="Sharma S."/>
            <person name="Kumar N."/>
            <person name="Patil P.P."/>
            <person name="Chaudhry V."/>
            <person name="Patil P.B."/>
        </authorList>
    </citation>
    <scope>NUCLEOTIDE SEQUENCE [LARGE SCALE GENOMIC DNA]</scope>
    <source>
        <strain evidence="1 2">RSA13</strain>
    </source>
</reference>
<name>A0AB34VK89_9GAMM</name>
<dbReference type="AlphaFoldDB" id="A0AB34VK89"/>
<organism evidence="1 2">
    <name type="scientific">Pantoea stewartii</name>
    <dbReference type="NCBI Taxonomy" id="66269"/>
    <lineage>
        <taxon>Bacteria</taxon>
        <taxon>Pseudomonadati</taxon>
        <taxon>Pseudomonadota</taxon>
        <taxon>Gammaproteobacteria</taxon>
        <taxon>Enterobacterales</taxon>
        <taxon>Erwiniaceae</taxon>
        <taxon>Pantoea</taxon>
    </lineage>
</organism>
<evidence type="ECO:0000313" key="2">
    <source>
        <dbReference type="Proteomes" id="UP000072520"/>
    </source>
</evidence>
<sequence>MEELRIYLNALSLSEQRTFADTCGTSIGYLRKALSKNHELGPALCVLIEKASDGKVTRKDLHPTDWESIWPELKTA</sequence>
<gene>
    <name evidence="1" type="ORF">RSA13_00525</name>
</gene>
<accession>A0AB34VK89</accession>
<protein>
    <submittedName>
        <fullName evidence="1">Antirepressor protein Cro</fullName>
    </submittedName>
</protein>